<comment type="caution">
    <text evidence="4">The sequence shown here is derived from an EMBL/GenBank/DDBJ whole genome shotgun (WGS) entry which is preliminary data.</text>
</comment>
<name>A0A9J6QXE1_9FIRM</name>
<evidence type="ECO:0000256" key="3">
    <source>
        <dbReference type="SAM" id="SignalP"/>
    </source>
</evidence>
<keyword evidence="5" id="KW-1185">Reference proteome</keyword>
<reference evidence="4" key="1">
    <citation type="submission" date="2022-09" db="EMBL/GenBank/DDBJ databases">
        <title>Culturomic study of gut microbiota in children with autism spectrum disorder.</title>
        <authorList>
            <person name="Efimov B.A."/>
            <person name="Chaplin A.V."/>
            <person name="Sokolova S.R."/>
            <person name="Pikina A.P."/>
            <person name="Korzhanova M."/>
            <person name="Belova V."/>
            <person name="Korostin D."/>
        </authorList>
    </citation>
    <scope>NUCLEOTIDE SEQUENCE</scope>
    <source>
        <strain evidence="4">ASD5510</strain>
    </source>
</reference>
<feature type="transmembrane region" description="Helical" evidence="2">
    <location>
        <begin position="749"/>
        <end position="770"/>
    </location>
</feature>
<dbReference type="Proteomes" id="UP001065549">
    <property type="component" value="Unassembled WGS sequence"/>
</dbReference>
<keyword evidence="2" id="KW-1133">Transmembrane helix</keyword>
<gene>
    <name evidence="4" type="ORF">OBO34_17685</name>
</gene>
<dbReference type="AlphaFoldDB" id="A0A9J6QXE1"/>
<feature type="region of interest" description="Disordered" evidence="1">
    <location>
        <begin position="710"/>
        <end position="742"/>
    </location>
</feature>
<evidence type="ECO:0000256" key="2">
    <source>
        <dbReference type="SAM" id="Phobius"/>
    </source>
</evidence>
<protein>
    <submittedName>
        <fullName evidence="4">Uncharacterized protein</fullName>
    </submittedName>
</protein>
<feature type="signal peptide" evidence="3">
    <location>
        <begin position="1"/>
        <end position="27"/>
    </location>
</feature>
<sequence length="775" mass="80976">MKKLRKIGLLTTAIVLAAALSAMTAWADTRTQETAVIKEGNNIYANGVPILIKKDSDNKAYVYDQAGTGKLLPDEVTGLTVYGGGKNVPVNGDTSIIVDNVKMGYIYGGGYSDGSGSADVSGDSTVLIKGNVDAATIYGGGRADAAKGNASANVGGTASAKIIADPTGNHGNIYGGGYATANSTYRASATAGASYAQTKGRTYSLRGGGMAYAKEEGNAQADIQGSIAVQLDAVDIREVYGGGYASGINASAKAGSVKVMGSGNEMMIFRAGGDADKGKADVAGAIQIELKNFSNLYGYTCGGGSARNGGSANAVSVNMVIQDSVTPVEEQFTDYWVCAAFYGGGDAEAGSQADILGKVTMNFEGDTLGGSILGGGEATGDGSASIDSSEILFTGCKGFYVDQLDQTACPSVVSGGETEAVSPAKSAITVADSQIEEVWGGYMKENQPNAIEGTAALTVSGDKTKIGKAGLFDTIQLDRTLSLENFQPKKPGMATKLKAADLKTGDTVIRCGSVDAEAGWFALQGGKLAFEKTENQAVWKIAEVTPVQTPQINTEISQGAPTVTVKDDDVQKFLTEEDKADLANGSTIRFLVQVDKVEKPAQAVLQEVNQQLQDTGKKVGAYLDINLVKEKDGVKSSISEWNDSMDLVIAIPQELWPREGEKRIFSIIHVHEKDGQLITTELPDMDDNDRTITARIKGMSTFALAYTDDQSSVAETKPETESGKDVNTAAAKETGQPDRSAATGDDFDFWPLILLAAVSGAAVLLIWGPLRKKRN</sequence>
<organism evidence="4 5">
    <name type="scientific">Hominibacterium faecale</name>
    <dbReference type="NCBI Taxonomy" id="2839743"/>
    <lineage>
        <taxon>Bacteria</taxon>
        <taxon>Bacillati</taxon>
        <taxon>Bacillota</taxon>
        <taxon>Clostridia</taxon>
        <taxon>Peptostreptococcales</taxon>
        <taxon>Anaerovoracaceae</taxon>
        <taxon>Hominibacterium</taxon>
    </lineage>
</organism>
<keyword evidence="2" id="KW-0812">Transmembrane</keyword>
<dbReference type="RefSeq" id="WP_253020291.1">
    <property type="nucleotide sequence ID" value="NZ_JAOSHN010000008.1"/>
</dbReference>
<evidence type="ECO:0000313" key="4">
    <source>
        <dbReference type="EMBL" id="MCU7380167.1"/>
    </source>
</evidence>
<accession>A0A9J6QXE1</accession>
<dbReference type="EMBL" id="JAOSHN010000008">
    <property type="protein sequence ID" value="MCU7380167.1"/>
    <property type="molecule type" value="Genomic_DNA"/>
</dbReference>
<keyword evidence="3" id="KW-0732">Signal</keyword>
<feature type="chain" id="PRO_5039901864" evidence="3">
    <location>
        <begin position="28"/>
        <end position="775"/>
    </location>
</feature>
<keyword evidence="2" id="KW-0472">Membrane</keyword>
<evidence type="ECO:0000256" key="1">
    <source>
        <dbReference type="SAM" id="MobiDB-lite"/>
    </source>
</evidence>
<evidence type="ECO:0000313" key="5">
    <source>
        <dbReference type="Proteomes" id="UP001065549"/>
    </source>
</evidence>
<proteinExistence type="predicted"/>